<dbReference type="PANTHER" id="PTHR35089:SF1">
    <property type="entry name" value="CHAPERONE PROTEIN SKP"/>
    <property type="match status" value="1"/>
</dbReference>
<dbReference type="InterPro" id="IPR024930">
    <property type="entry name" value="Skp_dom_sf"/>
</dbReference>
<dbReference type="InterPro" id="IPR005632">
    <property type="entry name" value="Chaperone_Skp"/>
</dbReference>
<dbReference type="Proteomes" id="UP001336835">
    <property type="component" value="Unassembled WGS sequence"/>
</dbReference>
<organism evidence="5 6">
    <name type="scientific">Pedobacter albus</name>
    <dbReference type="NCBI Taxonomy" id="3113905"/>
    <lineage>
        <taxon>Bacteria</taxon>
        <taxon>Pseudomonadati</taxon>
        <taxon>Bacteroidota</taxon>
        <taxon>Sphingobacteriia</taxon>
        <taxon>Sphingobacteriales</taxon>
        <taxon>Sphingobacteriaceae</taxon>
        <taxon>Pedobacter</taxon>
    </lineage>
</organism>
<comment type="caution">
    <text evidence="5">The sequence shown here is derived from an EMBL/GenBank/DDBJ whole genome shotgun (WGS) entry which is preliminary data.</text>
</comment>
<dbReference type="SUPFAM" id="SSF111384">
    <property type="entry name" value="OmpH-like"/>
    <property type="match status" value="1"/>
</dbReference>
<protein>
    <submittedName>
        <fullName evidence="5">OmpH family outer membrane protein</fullName>
    </submittedName>
</protein>
<evidence type="ECO:0000313" key="5">
    <source>
        <dbReference type="EMBL" id="MEE1945455.1"/>
    </source>
</evidence>
<comment type="similarity">
    <text evidence="1">Belongs to the Skp family.</text>
</comment>
<feature type="signal peptide" evidence="4">
    <location>
        <begin position="1"/>
        <end position="23"/>
    </location>
</feature>
<dbReference type="Pfam" id="PF03938">
    <property type="entry name" value="OmpH"/>
    <property type="match status" value="1"/>
</dbReference>
<feature type="coiled-coil region" evidence="3">
    <location>
        <begin position="57"/>
        <end position="113"/>
    </location>
</feature>
<name>A0ABU7I7M2_9SPHI</name>
<keyword evidence="6" id="KW-1185">Reference proteome</keyword>
<dbReference type="RefSeq" id="WP_330107812.1">
    <property type="nucleotide sequence ID" value="NZ_JAZDQT010000002.1"/>
</dbReference>
<evidence type="ECO:0000256" key="4">
    <source>
        <dbReference type="SAM" id="SignalP"/>
    </source>
</evidence>
<keyword evidence="2 4" id="KW-0732">Signal</keyword>
<reference evidence="5 6" key="1">
    <citation type="submission" date="2024-01" db="EMBL/GenBank/DDBJ databases">
        <title>Pedobacter sp. nov., isolated from fresh soil.</title>
        <authorList>
            <person name="Le N.T.T."/>
        </authorList>
    </citation>
    <scope>NUCLEOTIDE SEQUENCE [LARGE SCALE GENOMIC DNA]</scope>
    <source>
        <strain evidence="5 6">KR3-3</strain>
    </source>
</reference>
<evidence type="ECO:0000256" key="2">
    <source>
        <dbReference type="ARBA" id="ARBA00022729"/>
    </source>
</evidence>
<evidence type="ECO:0000256" key="3">
    <source>
        <dbReference type="SAM" id="Coils"/>
    </source>
</evidence>
<keyword evidence="3" id="KW-0175">Coiled coil</keyword>
<dbReference type="SMART" id="SM00935">
    <property type="entry name" value="OmpH"/>
    <property type="match status" value="1"/>
</dbReference>
<evidence type="ECO:0000256" key="1">
    <source>
        <dbReference type="ARBA" id="ARBA00009091"/>
    </source>
</evidence>
<dbReference type="Gene3D" id="3.30.910.20">
    <property type="entry name" value="Skp domain"/>
    <property type="match status" value="1"/>
</dbReference>
<dbReference type="PANTHER" id="PTHR35089">
    <property type="entry name" value="CHAPERONE PROTEIN SKP"/>
    <property type="match status" value="1"/>
</dbReference>
<evidence type="ECO:0000313" key="6">
    <source>
        <dbReference type="Proteomes" id="UP001336835"/>
    </source>
</evidence>
<dbReference type="EMBL" id="JAZDQT010000002">
    <property type="protein sequence ID" value="MEE1945455.1"/>
    <property type="molecule type" value="Genomic_DNA"/>
</dbReference>
<sequence>MRKLINVFFVAAGLVFTANVANAQQKFGHLNSDEIFASLPEAKTVSATVENLAKTKQAEIDKMIAEYQTKYKAAEDKQKTLSEANKDVVGKELQAAGQEIQDLGKRIEDARTKATKDVTDKQNELFPPLQQKVGNAIAAVAKEKGLAYVFDTSISQGFNSLVYSDGGEDITAAVKAKLGATATAAPAATKPAGAKPKQ</sequence>
<feature type="chain" id="PRO_5045844887" evidence="4">
    <location>
        <begin position="24"/>
        <end position="198"/>
    </location>
</feature>
<gene>
    <name evidence="5" type="ORF">VRU48_10070</name>
</gene>
<accession>A0ABU7I7M2</accession>
<proteinExistence type="inferred from homology"/>